<evidence type="ECO:0000259" key="1">
    <source>
        <dbReference type="PROSITE" id="PS50404"/>
    </source>
</evidence>
<dbReference type="InterPro" id="IPR036282">
    <property type="entry name" value="Glutathione-S-Trfase_C_sf"/>
</dbReference>
<dbReference type="InterPro" id="IPR040079">
    <property type="entry name" value="Glutathione_S-Trfase"/>
</dbReference>
<dbReference type="SFLD" id="SFLDS00019">
    <property type="entry name" value="Glutathione_Transferase_(cytos"/>
    <property type="match status" value="1"/>
</dbReference>
<dbReference type="PROSITE" id="PS50405">
    <property type="entry name" value="GST_CTER"/>
    <property type="match status" value="1"/>
</dbReference>
<dbReference type="PANTHER" id="PTHR44051:SF8">
    <property type="entry name" value="GLUTATHIONE S-TRANSFERASE GSTA"/>
    <property type="match status" value="1"/>
</dbReference>
<dbReference type="SUPFAM" id="SSF47616">
    <property type="entry name" value="GST C-terminal domain-like"/>
    <property type="match status" value="1"/>
</dbReference>
<dbReference type="EMBL" id="BMZD01000004">
    <property type="protein sequence ID" value="GGZ99562.1"/>
    <property type="molecule type" value="Genomic_DNA"/>
</dbReference>
<comment type="caution">
    <text evidence="3">The sequence shown here is derived from an EMBL/GenBank/DDBJ whole genome shotgun (WGS) entry which is preliminary data.</text>
</comment>
<dbReference type="InterPro" id="IPR004046">
    <property type="entry name" value="GST_C"/>
</dbReference>
<feature type="domain" description="GST C-terminal" evidence="2">
    <location>
        <begin position="88"/>
        <end position="211"/>
    </location>
</feature>
<dbReference type="Pfam" id="PF00043">
    <property type="entry name" value="GST_C"/>
    <property type="match status" value="1"/>
</dbReference>
<dbReference type="InterPro" id="IPR036249">
    <property type="entry name" value="Thioredoxin-like_sf"/>
</dbReference>
<dbReference type="AlphaFoldDB" id="A0A918RK58"/>
<evidence type="ECO:0000313" key="3">
    <source>
        <dbReference type="EMBL" id="GGZ99562.1"/>
    </source>
</evidence>
<organism evidence="3 4">
    <name type="scientific">Novosphingobium arvoryzae</name>
    <dbReference type="NCBI Taxonomy" id="1256514"/>
    <lineage>
        <taxon>Bacteria</taxon>
        <taxon>Pseudomonadati</taxon>
        <taxon>Pseudomonadota</taxon>
        <taxon>Alphaproteobacteria</taxon>
        <taxon>Sphingomonadales</taxon>
        <taxon>Sphingomonadaceae</taxon>
        <taxon>Novosphingobium</taxon>
    </lineage>
</organism>
<reference evidence="3" key="2">
    <citation type="submission" date="2020-09" db="EMBL/GenBank/DDBJ databases">
        <authorList>
            <person name="Sun Q."/>
            <person name="Kim S."/>
        </authorList>
    </citation>
    <scope>NUCLEOTIDE SEQUENCE</scope>
    <source>
        <strain evidence="3">KCTC 32422</strain>
    </source>
</reference>
<dbReference type="Pfam" id="PF13409">
    <property type="entry name" value="GST_N_2"/>
    <property type="match status" value="1"/>
</dbReference>
<dbReference type="Proteomes" id="UP000634139">
    <property type="component" value="Unassembled WGS sequence"/>
</dbReference>
<dbReference type="RefSeq" id="WP_189541043.1">
    <property type="nucleotide sequence ID" value="NZ_BMZD01000004.1"/>
</dbReference>
<evidence type="ECO:0000313" key="4">
    <source>
        <dbReference type="Proteomes" id="UP000634139"/>
    </source>
</evidence>
<sequence length="211" mass="22810">MPILFDYLRAPSPRRARIVLAEKGIAHDTVIVDLAAGEQLGEGFRAINPACTVPALVVEEGVPALTDNAAILAWAEAVKPQPPLLGTTPLDKAEIASWNARIEAECFMAIAEAMRNTAPAMKDRALPGPVNYAQIPELAERGRARLLDFLDRFDAHLASRDYVAASGFSVADITAAVAIDFARVLRIDPLEGRPHIAAWRARLAQRPAFSL</sequence>
<dbReference type="SUPFAM" id="SSF52833">
    <property type="entry name" value="Thioredoxin-like"/>
    <property type="match status" value="1"/>
</dbReference>
<accession>A0A918RK58</accession>
<dbReference type="SFLD" id="SFLDG00358">
    <property type="entry name" value="Main_(cytGST)"/>
    <property type="match status" value="1"/>
</dbReference>
<keyword evidence="4" id="KW-1185">Reference proteome</keyword>
<dbReference type="InterPro" id="IPR010987">
    <property type="entry name" value="Glutathione-S-Trfase_C-like"/>
</dbReference>
<gene>
    <name evidence="3" type="ORF">GCM10011617_20040</name>
</gene>
<protein>
    <submittedName>
        <fullName evidence="3">Glutathione S-transferase</fullName>
    </submittedName>
</protein>
<feature type="domain" description="GST N-terminal" evidence="1">
    <location>
        <begin position="1"/>
        <end position="83"/>
    </location>
</feature>
<evidence type="ECO:0000259" key="2">
    <source>
        <dbReference type="PROSITE" id="PS50405"/>
    </source>
</evidence>
<dbReference type="PANTHER" id="PTHR44051">
    <property type="entry name" value="GLUTATHIONE S-TRANSFERASE-RELATED"/>
    <property type="match status" value="1"/>
</dbReference>
<proteinExistence type="predicted"/>
<dbReference type="Gene3D" id="1.20.1050.10">
    <property type="match status" value="1"/>
</dbReference>
<dbReference type="InterPro" id="IPR004045">
    <property type="entry name" value="Glutathione_S-Trfase_N"/>
</dbReference>
<dbReference type="Gene3D" id="3.40.30.10">
    <property type="entry name" value="Glutaredoxin"/>
    <property type="match status" value="1"/>
</dbReference>
<reference evidence="3" key="1">
    <citation type="journal article" date="2014" name="Int. J. Syst. Evol. Microbiol.">
        <title>Complete genome sequence of Corynebacterium casei LMG S-19264T (=DSM 44701T), isolated from a smear-ripened cheese.</title>
        <authorList>
            <consortium name="US DOE Joint Genome Institute (JGI-PGF)"/>
            <person name="Walter F."/>
            <person name="Albersmeier A."/>
            <person name="Kalinowski J."/>
            <person name="Ruckert C."/>
        </authorList>
    </citation>
    <scope>NUCLEOTIDE SEQUENCE</scope>
    <source>
        <strain evidence="3">KCTC 32422</strain>
    </source>
</reference>
<dbReference type="PROSITE" id="PS50404">
    <property type="entry name" value="GST_NTER"/>
    <property type="match status" value="1"/>
</dbReference>
<name>A0A918RK58_9SPHN</name>